<evidence type="ECO:0000313" key="2">
    <source>
        <dbReference type="EMBL" id="KDP20076.1"/>
    </source>
</evidence>
<feature type="compositionally biased region" description="Basic and acidic residues" evidence="1">
    <location>
        <begin position="20"/>
        <end position="32"/>
    </location>
</feature>
<name>A0A067J8I7_JATCU</name>
<feature type="region of interest" description="Disordered" evidence="1">
    <location>
        <begin position="1"/>
        <end position="43"/>
    </location>
</feature>
<gene>
    <name evidence="2" type="ORF">JCGZ_05845</name>
</gene>
<organism evidence="2 3">
    <name type="scientific">Jatropha curcas</name>
    <name type="common">Barbados nut</name>
    <dbReference type="NCBI Taxonomy" id="180498"/>
    <lineage>
        <taxon>Eukaryota</taxon>
        <taxon>Viridiplantae</taxon>
        <taxon>Streptophyta</taxon>
        <taxon>Embryophyta</taxon>
        <taxon>Tracheophyta</taxon>
        <taxon>Spermatophyta</taxon>
        <taxon>Magnoliopsida</taxon>
        <taxon>eudicotyledons</taxon>
        <taxon>Gunneridae</taxon>
        <taxon>Pentapetalae</taxon>
        <taxon>rosids</taxon>
        <taxon>fabids</taxon>
        <taxon>Malpighiales</taxon>
        <taxon>Euphorbiaceae</taxon>
        <taxon>Crotonoideae</taxon>
        <taxon>Jatropheae</taxon>
        <taxon>Jatropha</taxon>
    </lineage>
</organism>
<dbReference type="Proteomes" id="UP000027138">
    <property type="component" value="Unassembled WGS sequence"/>
</dbReference>
<dbReference type="OrthoDB" id="1926437at2759"/>
<reference evidence="2 3" key="1">
    <citation type="journal article" date="2014" name="PLoS ONE">
        <title>Global Analysis of Gene Expression Profiles in Physic Nut (Jatropha curcas L.) Seedlings Exposed to Salt Stress.</title>
        <authorList>
            <person name="Zhang L."/>
            <person name="Zhang C."/>
            <person name="Wu P."/>
            <person name="Chen Y."/>
            <person name="Li M."/>
            <person name="Jiang H."/>
            <person name="Wu G."/>
        </authorList>
    </citation>
    <scope>NUCLEOTIDE SEQUENCE [LARGE SCALE GENOMIC DNA]</scope>
    <source>
        <strain evidence="3">cv. GZQX0401</strain>
        <tissue evidence="2">Young leaves</tissue>
    </source>
</reference>
<feature type="compositionally biased region" description="Acidic residues" evidence="1">
    <location>
        <begin position="33"/>
        <end position="42"/>
    </location>
</feature>
<evidence type="ECO:0000256" key="1">
    <source>
        <dbReference type="SAM" id="MobiDB-lite"/>
    </source>
</evidence>
<dbReference type="EMBL" id="KK920209">
    <property type="protein sequence ID" value="KDP20076.1"/>
    <property type="molecule type" value="Genomic_DNA"/>
</dbReference>
<evidence type="ECO:0000313" key="3">
    <source>
        <dbReference type="Proteomes" id="UP000027138"/>
    </source>
</evidence>
<accession>A0A067J8I7</accession>
<dbReference type="AlphaFoldDB" id="A0A067J8I7"/>
<sequence>MAAVSAITVSAKNKANSTAKHSDTSEKDGLRLEEEEEKEESSDALWKIKEYEERKVKLERKLLELHTLKKQESYADRNELFREIKEGFLARMDLEMATKLIEKMERKMDSSCAKHLKERLMMLQEQVFGFHSGEFDQRDAALEGRMKGIKDFELEILETKRKNKVLGL</sequence>
<proteinExistence type="predicted"/>
<dbReference type="STRING" id="180498.A0A067J8I7"/>
<keyword evidence="3" id="KW-1185">Reference proteome</keyword>
<protein>
    <submittedName>
        <fullName evidence="2">Uncharacterized protein</fullName>
    </submittedName>
</protein>
<feature type="compositionally biased region" description="Polar residues" evidence="1">
    <location>
        <begin position="7"/>
        <end position="19"/>
    </location>
</feature>